<accession>A0ACB7XEJ0</accession>
<proteinExistence type="predicted"/>
<protein>
    <submittedName>
        <fullName evidence="1">Uncharacterized protein</fullName>
    </submittedName>
</protein>
<reference evidence="1 2" key="1">
    <citation type="journal article" date="2021" name="Hortic Res">
        <title>High-quality reference genome and annotation aids understanding of berry development for evergreen blueberry (Vaccinium darrowii).</title>
        <authorList>
            <person name="Yu J."/>
            <person name="Hulse-Kemp A.M."/>
            <person name="Babiker E."/>
            <person name="Staton M."/>
        </authorList>
    </citation>
    <scope>NUCLEOTIDE SEQUENCE [LARGE SCALE GENOMIC DNA]</scope>
    <source>
        <strain evidence="2">cv. NJ 8807/NJ 8810</strain>
        <tissue evidence="1">Young leaf</tissue>
    </source>
</reference>
<comment type="caution">
    <text evidence="1">The sequence shown here is derived from an EMBL/GenBank/DDBJ whole genome shotgun (WGS) entry which is preliminary data.</text>
</comment>
<evidence type="ECO:0000313" key="2">
    <source>
        <dbReference type="Proteomes" id="UP000828048"/>
    </source>
</evidence>
<dbReference type="EMBL" id="CM037160">
    <property type="protein sequence ID" value="KAH7839160.1"/>
    <property type="molecule type" value="Genomic_DNA"/>
</dbReference>
<name>A0ACB7XEJ0_9ERIC</name>
<gene>
    <name evidence="1" type="ORF">Vadar_000552</name>
</gene>
<sequence length="424" mass="47886">MNELRGDSRPVVFNISSDDECWGENGRGSNNIGGVDGYHDMFERDSGNTWARKNTCVVESRYVKFGDLVICNIELFEESLEWKNVVICSHNYPNVAILSKQCGDKNRALTAAFEELQMVYGSVCKIHMLPLALTWVSCSHCNNFLLSQLSFKGLEFFEERNGCLTEILEASKWRRLRKGQVTERILQFPNLLYCSDVKKLCIAEYPLVPYARQCNLSGWFTISLRSSFTSKVYVLELFLPVSSKESDNMLTTLSLILGTMDENFKTFQLASGQELGEVLSVEVIDFQNDQKSYSIQTIQATRFSPSWNSDLPSDQASNSVTNTKPGFQDANMVTMKAKYENYTIKFTLPLSSGLVELQQEVAKRLNLVAGTYDVVHKDEEDDVILIACDEDLQACVRTSRSQGNKSIVLLLEVKQPTTNFNPIT</sequence>
<keyword evidence="2" id="KW-1185">Reference proteome</keyword>
<dbReference type="Proteomes" id="UP000828048">
    <property type="component" value="Chromosome 10"/>
</dbReference>
<organism evidence="1 2">
    <name type="scientific">Vaccinium darrowii</name>
    <dbReference type="NCBI Taxonomy" id="229202"/>
    <lineage>
        <taxon>Eukaryota</taxon>
        <taxon>Viridiplantae</taxon>
        <taxon>Streptophyta</taxon>
        <taxon>Embryophyta</taxon>
        <taxon>Tracheophyta</taxon>
        <taxon>Spermatophyta</taxon>
        <taxon>Magnoliopsida</taxon>
        <taxon>eudicotyledons</taxon>
        <taxon>Gunneridae</taxon>
        <taxon>Pentapetalae</taxon>
        <taxon>asterids</taxon>
        <taxon>Ericales</taxon>
        <taxon>Ericaceae</taxon>
        <taxon>Vaccinioideae</taxon>
        <taxon>Vaccinieae</taxon>
        <taxon>Vaccinium</taxon>
    </lineage>
</organism>
<evidence type="ECO:0000313" key="1">
    <source>
        <dbReference type="EMBL" id="KAH7839160.1"/>
    </source>
</evidence>